<dbReference type="AlphaFoldDB" id="A0A1F5BUZ1"/>
<evidence type="ECO:0000256" key="4">
    <source>
        <dbReference type="ARBA" id="ARBA00022984"/>
    </source>
</evidence>
<reference evidence="7 8" key="1">
    <citation type="journal article" date="2016" name="Nat. Commun.">
        <title>Thousands of microbial genomes shed light on interconnected biogeochemical processes in an aquifer system.</title>
        <authorList>
            <person name="Anantharaman K."/>
            <person name="Brown C.T."/>
            <person name="Hug L.A."/>
            <person name="Sharon I."/>
            <person name="Castelle C.J."/>
            <person name="Probst A.J."/>
            <person name="Thomas B.C."/>
            <person name="Singh A."/>
            <person name="Wilkins M.J."/>
            <person name="Karaoz U."/>
            <person name="Brodie E.L."/>
            <person name="Williams K.H."/>
            <person name="Hubbard S.S."/>
            <person name="Banfield J.F."/>
        </authorList>
    </citation>
    <scope>NUCLEOTIDE SEQUENCE [LARGE SCALE GENOMIC DNA]</scope>
</reference>
<keyword evidence="4" id="KW-0573">Peptidoglycan synthesis</keyword>
<evidence type="ECO:0000256" key="1">
    <source>
        <dbReference type="ARBA" id="ARBA00009943"/>
    </source>
</evidence>
<dbReference type="InterPro" id="IPR050644">
    <property type="entry name" value="PG_Glycine_Bridge_Synth"/>
</dbReference>
<sequence>MEFVVDMVSKEKWNAFVVANNGSFLESWRWGEFQEKIGHPVVRAAVVEGETVLLCATVITHALPMRKHYLYVPYGPVMAGGIAHVQDVFAFFAEGVREKVANNNTLFVKAEPDERFPFDMRRAGFIKSEKSVQATETMVMDLALSEDELLANMKQKTRYNIKLAARKEVHIVSIADGHEAKRLFLTMLGDTAQRNEFRMHPQKHYQELMKMFLDADVKSRELAVRLLFACYKKEVLAVALVGFFGHRATYLHGASSEKHKEFMAPHLLHWEAIRAAKRMGYKEYDWWGIVTERTPKDQKEKWEGFSRFKQGFAGRVVEYPGAHDLVLRRVWYNAYRIARKFPISN</sequence>
<dbReference type="InterPro" id="IPR016181">
    <property type="entry name" value="Acyl_CoA_acyltransferase"/>
</dbReference>
<accession>A0A1F5BUZ1</accession>
<dbReference type="PROSITE" id="PS51191">
    <property type="entry name" value="FEMABX"/>
    <property type="match status" value="1"/>
</dbReference>
<dbReference type="Proteomes" id="UP000176650">
    <property type="component" value="Unassembled WGS sequence"/>
</dbReference>
<dbReference type="InterPro" id="IPR003447">
    <property type="entry name" value="FEMABX"/>
</dbReference>
<dbReference type="GO" id="GO:0071555">
    <property type="term" value="P:cell wall organization"/>
    <property type="evidence" value="ECO:0007669"/>
    <property type="project" value="UniProtKB-KW"/>
</dbReference>
<name>A0A1F5BUZ1_9BACT</name>
<comment type="caution">
    <text evidence="7">The sequence shown here is derived from an EMBL/GenBank/DDBJ whole genome shotgun (WGS) entry which is preliminary data.</text>
</comment>
<evidence type="ECO:0000256" key="6">
    <source>
        <dbReference type="ARBA" id="ARBA00023316"/>
    </source>
</evidence>
<dbReference type="PANTHER" id="PTHR36174:SF1">
    <property type="entry name" value="LIPID II:GLYCINE GLYCYLTRANSFERASE"/>
    <property type="match status" value="1"/>
</dbReference>
<dbReference type="Pfam" id="PF02388">
    <property type="entry name" value="FemAB"/>
    <property type="match status" value="3"/>
</dbReference>
<dbReference type="GO" id="GO:0009252">
    <property type="term" value="P:peptidoglycan biosynthetic process"/>
    <property type="evidence" value="ECO:0007669"/>
    <property type="project" value="UniProtKB-KW"/>
</dbReference>
<organism evidence="7 8">
    <name type="scientific">Candidatus Azambacteria bacterium RIFCSPLOWO2_01_FULL_46_25</name>
    <dbReference type="NCBI Taxonomy" id="1797298"/>
    <lineage>
        <taxon>Bacteria</taxon>
        <taxon>Candidatus Azamiibacteriota</taxon>
    </lineage>
</organism>
<evidence type="ECO:0000313" key="7">
    <source>
        <dbReference type="EMBL" id="OGD34445.1"/>
    </source>
</evidence>
<evidence type="ECO:0000256" key="3">
    <source>
        <dbReference type="ARBA" id="ARBA00022960"/>
    </source>
</evidence>
<evidence type="ECO:0000256" key="2">
    <source>
        <dbReference type="ARBA" id="ARBA00022679"/>
    </source>
</evidence>
<keyword evidence="3" id="KW-0133">Cell shape</keyword>
<dbReference type="SUPFAM" id="SSF55729">
    <property type="entry name" value="Acyl-CoA N-acyltransferases (Nat)"/>
    <property type="match status" value="2"/>
</dbReference>
<evidence type="ECO:0000256" key="5">
    <source>
        <dbReference type="ARBA" id="ARBA00023315"/>
    </source>
</evidence>
<keyword evidence="2" id="KW-0808">Transferase</keyword>
<protein>
    <recommendedName>
        <fullName evidence="9">BioF2-like acetyltransferase domain-containing protein</fullName>
    </recommendedName>
</protein>
<evidence type="ECO:0000313" key="8">
    <source>
        <dbReference type="Proteomes" id="UP000176650"/>
    </source>
</evidence>
<dbReference type="GO" id="GO:0016755">
    <property type="term" value="F:aminoacyltransferase activity"/>
    <property type="evidence" value="ECO:0007669"/>
    <property type="project" value="InterPro"/>
</dbReference>
<dbReference type="STRING" id="1797298.A2988_02890"/>
<dbReference type="PANTHER" id="PTHR36174">
    <property type="entry name" value="LIPID II:GLYCINE GLYCYLTRANSFERASE"/>
    <property type="match status" value="1"/>
</dbReference>
<keyword evidence="5" id="KW-0012">Acyltransferase</keyword>
<keyword evidence="6" id="KW-0961">Cell wall biogenesis/degradation</keyword>
<evidence type="ECO:0008006" key="9">
    <source>
        <dbReference type="Google" id="ProtNLM"/>
    </source>
</evidence>
<proteinExistence type="inferred from homology"/>
<gene>
    <name evidence="7" type="ORF">A2988_02890</name>
</gene>
<dbReference type="GO" id="GO:0008360">
    <property type="term" value="P:regulation of cell shape"/>
    <property type="evidence" value="ECO:0007669"/>
    <property type="project" value="UniProtKB-KW"/>
</dbReference>
<dbReference type="EMBL" id="MEYS01000001">
    <property type="protein sequence ID" value="OGD34445.1"/>
    <property type="molecule type" value="Genomic_DNA"/>
</dbReference>
<comment type="similarity">
    <text evidence="1">Belongs to the FemABX family.</text>
</comment>
<dbReference type="Gene3D" id="3.40.630.30">
    <property type="match status" value="2"/>
</dbReference>